<evidence type="ECO:0000256" key="1">
    <source>
        <dbReference type="SAM" id="MobiDB-lite"/>
    </source>
</evidence>
<dbReference type="AlphaFoldDB" id="A0A0A9G8P3"/>
<organism evidence="2">
    <name type="scientific">Arundo donax</name>
    <name type="common">Giant reed</name>
    <name type="synonym">Donax arundinaceus</name>
    <dbReference type="NCBI Taxonomy" id="35708"/>
    <lineage>
        <taxon>Eukaryota</taxon>
        <taxon>Viridiplantae</taxon>
        <taxon>Streptophyta</taxon>
        <taxon>Embryophyta</taxon>
        <taxon>Tracheophyta</taxon>
        <taxon>Spermatophyta</taxon>
        <taxon>Magnoliopsida</taxon>
        <taxon>Liliopsida</taxon>
        <taxon>Poales</taxon>
        <taxon>Poaceae</taxon>
        <taxon>PACMAD clade</taxon>
        <taxon>Arundinoideae</taxon>
        <taxon>Arundineae</taxon>
        <taxon>Arundo</taxon>
    </lineage>
</organism>
<feature type="region of interest" description="Disordered" evidence="1">
    <location>
        <begin position="1"/>
        <end position="22"/>
    </location>
</feature>
<proteinExistence type="predicted"/>
<reference evidence="2" key="1">
    <citation type="submission" date="2014-09" db="EMBL/GenBank/DDBJ databases">
        <authorList>
            <person name="Magalhaes I.L.F."/>
            <person name="Oliveira U."/>
            <person name="Santos F.R."/>
            <person name="Vidigal T.H.D.A."/>
            <person name="Brescovit A.D."/>
            <person name="Santos A.J."/>
        </authorList>
    </citation>
    <scope>NUCLEOTIDE SEQUENCE</scope>
    <source>
        <tissue evidence="2">Shoot tissue taken approximately 20 cm above the soil surface</tissue>
    </source>
</reference>
<accession>A0A0A9G8P3</accession>
<feature type="compositionally biased region" description="Polar residues" evidence="1">
    <location>
        <begin position="1"/>
        <end position="12"/>
    </location>
</feature>
<sequence>MMNHVHSQQELETPSVGIPTNKKLTSEANVHLQYLSTPRQQQINMII</sequence>
<name>A0A0A9G8P3_ARUDO</name>
<dbReference type="EMBL" id="GBRH01176451">
    <property type="protein sequence ID" value="JAE21445.1"/>
    <property type="molecule type" value="Transcribed_RNA"/>
</dbReference>
<reference evidence="2" key="2">
    <citation type="journal article" date="2015" name="Data Brief">
        <title>Shoot transcriptome of the giant reed, Arundo donax.</title>
        <authorList>
            <person name="Barrero R.A."/>
            <person name="Guerrero F.D."/>
            <person name="Moolhuijzen P."/>
            <person name="Goolsby J.A."/>
            <person name="Tidwell J."/>
            <person name="Bellgard S.E."/>
            <person name="Bellgard M.I."/>
        </authorList>
    </citation>
    <scope>NUCLEOTIDE SEQUENCE</scope>
    <source>
        <tissue evidence="2">Shoot tissue taken approximately 20 cm above the soil surface</tissue>
    </source>
</reference>
<protein>
    <submittedName>
        <fullName evidence="2">Uncharacterized protein</fullName>
    </submittedName>
</protein>
<evidence type="ECO:0000313" key="2">
    <source>
        <dbReference type="EMBL" id="JAE21445.1"/>
    </source>
</evidence>